<sequence>MVTEASQGVPQGYKPKLRFKNGVPDIHGPNLPEDQYLFTSIPHIPSDSPSIASKDGWTSAMLQVATQAKIPSTPGFPSPMARPPDVRHRIGPTSNMGLGVFSTARLQMGDLILSDRPLIVVPLHMYGSGDYPKNLTQKQTQQAVLADAELYLQFVLDRLDPENRKAYMALANSHLKDGSGPILGIMRTNGMGIDALIRPGNPPMPYSAVCKEISRLNHSCCPNTGAGFNMASFSYRLWALCDIAPGEELTLSYTDVTAPAAERQKALEPYGFQCTCRACQDPRTSDARRSTIFNEKLFLTPALLKTWTDEGLQASRIYDNRVMSLWHYHVYRGDADNALVCGQLLTKLWRWSNSDAEKYTDLALIRSHPMWMKLYG</sequence>
<feature type="domain" description="SET" evidence="1">
    <location>
        <begin position="83"/>
        <end position="254"/>
    </location>
</feature>
<protein>
    <recommendedName>
        <fullName evidence="1">SET domain-containing protein</fullName>
    </recommendedName>
</protein>
<dbReference type="PANTHER" id="PTHR47332">
    <property type="entry name" value="SET DOMAIN-CONTAINING PROTEIN 5"/>
    <property type="match status" value="1"/>
</dbReference>
<dbReference type="PROSITE" id="PS50280">
    <property type="entry name" value="SET"/>
    <property type="match status" value="1"/>
</dbReference>
<dbReference type="InterPro" id="IPR053185">
    <property type="entry name" value="SET_domain_protein"/>
</dbReference>
<evidence type="ECO:0000259" key="1">
    <source>
        <dbReference type="PROSITE" id="PS50280"/>
    </source>
</evidence>
<comment type="caution">
    <text evidence="2">The sequence shown here is derived from an EMBL/GenBank/DDBJ whole genome shotgun (WGS) entry which is preliminary data.</text>
</comment>
<proteinExistence type="predicted"/>
<accession>A0AAD6UFL2</accession>
<evidence type="ECO:0000313" key="2">
    <source>
        <dbReference type="EMBL" id="KAJ7099542.1"/>
    </source>
</evidence>
<dbReference type="CDD" id="cd20071">
    <property type="entry name" value="SET_SMYD"/>
    <property type="match status" value="1"/>
</dbReference>
<evidence type="ECO:0000313" key="3">
    <source>
        <dbReference type="Proteomes" id="UP001222325"/>
    </source>
</evidence>
<dbReference type="AlphaFoldDB" id="A0AAD6UFL2"/>
<name>A0AAD6UFL2_9AGAR</name>
<keyword evidence="3" id="KW-1185">Reference proteome</keyword>
<dbReference type="SUPFAM" id="SSF82199">
    <property type="entry name" value="SET domain"/>
    <property type="match status" value="1"/>
</dbReference>
<dbReference type="PANTHER" id="PTHR47332:SF4">
    <property type="entry name" value="SET DOMAIN-CONTAINING PROTEIN 5"/>
    <property type="match status" value="1"/>
</dbReference>
<dbReference type="Gene3D" id="2.170.270.10">
    <property type="entry name" value="SET domain"/>
    <property type="match status" value="1"/>
</dbReference>
<organism evidence="2 3">
    <name type="scientific">Mycena belliarum</name>
    <dbReference type="NCBI Taxonomy" id="1033014"/>
    <lineage>
        <taxon>Eukaryota</taxon>
        <taxon>Fungi</taxon>
        <taxon>Dikarya</taxon>
        <taxon>Basidiomycota</taxon>
        <taxon>Agaricomycotina</taxon>
        <taxon>Agaricomycetes</taxon>
        <taxon>Agaricomycetidae</taxon>
        <taxon>Agaricales</taxon>
        <taxon>Marasmiineae</taxon>
        <taxon>Mycenaceae</taxon>
        <taxon>Mycena</taxon>
    </lineage>
</organism>
<gene>
    <name evidence="2" type="ORF">B0H15DRAFT_771246</name>
</gene>
<dbReference type="EMBL" id="JARJCN010000007">
    <property type="protein sequence ID" value="KAJ7099542.1"/>
    <property type="molecule type" value="Genomic_DNA"/>
</dbReference>
<dbReference type="Proteomes" id="UP001222325">
    <property type="component" value="Unassembled WGS sequence"/>
</dbReference>
<dbReference type="InterPro" id="IPR001214">
    <property type="entry name" value="SET_dom"/>
</dbReference>
<dbReference type="Pfam" id="PF00856">
    <property type="entry name" value="SET"/>
    <property type="match status" value="1"/>
</dbReference>
<dbReference type="InterPro" id="IPR046341">
    <property type="entry name" value="SET_dom_sf"/>
</dbReference>
<reference evidence="2" key="1">
    <citation type="submission" date="2023-03" db="EMBL/GenBank/DDBJ databases">
        <title>Massive genome expansion in bonnet fungi (Mycena s.s.) driven by repeated elements and novel gene families across ecological guilds.</title>
        <authorList>
            <consortium name="Lawrence Berkeley National Laboratory"/>
            <person name="Harder C.B."/>
            <person name="Miyauchi S."/>
            <person name="Viragh M."/>
            <person name="Kuo A."/>
            <person name="Thoen E."/>
            <person name="Andreopoulos B."/>
            <person name="Lu D."/>
            <person name="Skrede I."/>
            <person name="Drula E."/>
            <person name="Henrissat B."/>
            <person name="Morin E."/>
            <person name="Kohler A."/>
            <person name="Barry K."/>
            <person name="LaButti K."/>
            <person name="Morin E."/>
            <person name="Salamov A."/>
            <person name="Lipzen A."/>
            <person name="Mereny Z."/>
            <person name="Hegedus B."/>
            <person name="Baldrian P."/>
            <person name="Stursova M."/>
            <person name="Weitz H."/>
            <person name="Taylor A."/>
            <person name="Grigoriev I.V."/>
            <person name="Nagy L.G."/>
            <person name="Martin F."/>
            <person name="Kauserud H."/>
        </authorList>
    </citation>
    <scope>NUCLEOTIDE SEQUENCE</scope>
    <source>
        <strain evidence="2">CBHHK173m</strain>
    </source>
</reference>